<accession>A1ZXB7</accession>
<dbReference type="Gene3D" id="3.40.50.2300">
    <property type="match status" value="1"/>
</dbReference>
<gene>
    <name evidence="4" type="ORF">M23134_03705</name>
</gene>
<evidence type="ECO:0000259" key="2">
    <source>
        <dbReference type="PROSITE" id="PS50110"/>
    </source>
</evidence>
<feature type="domain" description="Response regulatory" evidence="2">
    <location>
        <begin position="7"/>
        <end position="118"/>
    </location>
</feature>
<dbReference type="EMBL" id="AAWS01000057">
    <property type="protein sequence ID" value="EAY24991.1"/>
    <property type="molecule type" value="Genomic_DNA"/>
</dbReference>
<dbReference type="PROSITE" id="PS50930">
    <property type="entry name" value="HTH_LYTTR"/>
    <property type="match status" value="1"/>
</dbReference>
<dbReference type="Pfam" id="PF00072">
    <property type="entry name" value="Response_reg"/>
    <property type="match status" value="1"/>
</dbReference>
<dbReference type="PANTHER" id="PTHR37299:SF1">
    <property type="entry name" value="STAGE 0 SPORULATION PROTEIN A HOMOLOG"/>
    <property type="match status" value="1"/>
</dbReference>
<evidence type="ECO:0000259" key="3">
    <source>
        <dbReference type="PROSITE" id="PS50930"/>
    </source>
</evidence>
<dbReference type="Gene3D" id="2.40.50.1020">
    <property type="entry name" value="LytTr DNA-binding domain"/>
    <property type="match status" value="1"/>
</dbReference>
<dbReference type="eggNOG" id="COG3279">
    <property type="taxonomic scope" value="Bacteria"/>
</dbReference>
<dbReference type="Proteomes" id="UP000004095">
    <property type="component" value="Unassembled WGS sequence"/>
</dbReference>
<keyword evidence="5" id="KW-1185">Reference proteome</keyword>
<dbReference type="InterPro" id="IPR011006">
    <property type="entry name" value="CheY-like_superfamily"/>
</dbReference>
<dbReference type="SMART" id="SM00850">
    <property type="entry name" value="LytTR"/>
    <property type="match status" value="1"/>
</dbReference>
<dbReference type="GO" id="GO:0003677">
    <property type="term" value="F:DNA binding"/>
    <property type="evidence" value="ECO:0007669"/>
    <property type="project" value="InterPro"/>
</dbReference>
<organism evidence="4 5">
    <name type="scientific">Microscilla marina ATCC 23134</name>
    <dbReference type="NCBI Taxonomy" id="313606"/>
    <lineage>
        <taxon>Bacteria</taxon>
        <taxon>Pseudomonadati</taxon>
        <taxon>Bacteroidota</taxon>
        <taxon>Cytophagia</taxon>
        <taxon>Cytophagales</taxon>
        <taxon>Microscillaceae</taxon>
        <taxon>Microscilla</taxon>
    </lineage>
</organism>
<evidence type="ECO:0000313" key="4">
    <source>
        <dbReference type="EMBL" id="EAY24991.1"/>
    </source>
</evidence>
<feature type="modified residue" description="4-aspartylphosphate" evidence="1">
    <location>
        <position position="58"/>
    </location>
</feature>
<sequence length="240" mass="27329">MPDMKTKCLIVDDEPLAIRVLEKYIQDIDSLELVASCRSATKALTYVATQPIEVIFLDIQMPRLTGMAFAKSLQRPPKIIFTTAYRDFAVESYEVNAVDYLVKPISFERFFLAIQKLNLALSDSPGVAVTSPNVTDDTLLIKSDKKQHVVRLEDIHYIESVKDYVIVHTPGQNLVSYQSLTQVEAALPPTYFLRVHRSFIVNLHHIKAFNTTSIVLANTEMHIGRTYKEEVFQKLNDFFS</sequence>
<protein>
    <submittedName>
        <fullName evidence="4">Two-component system response regulator protein</fullName>
    </submittedName>
</protein>
<dbReference type="InterPro" id="IPR046947">
    <property type="entry name" value="LytR-like"/>
</dbReference>
<comment type="caution">
    <text evidence="4">The sequence shown here is derived from an EMBL/GenBank/DDBJ whole genome shotgun (WGS) entry which is preliminary data.</text>
</comment>
<feature type="domain" description="HTH LytTR-type" evidence="3">
    <location>
        <begin position="139"/>
        <end position="207"/>
    </location>
</feature>
<name>A1ZXB7_MICM2</name>
<proteinExistence type="predicted"/>
<dbReference type="SMART" id="SM00448">
    <property type="entry name" value="REC"/>
    <property type="match status" value="1"/>
</dbReference>
<dbReference type="PROSITE" id="PS50110">
    <property type="entry name" value="RESPONSE_REGULATORY"/>
    <property type="match status" value="1"/>
</dbReference>
<dbReference type="GO" id="GO:0000156">
    <property type="term" value="F:phosphorelay response regulator activity"/>
    <property type="evidence" value="ECO:0007669"/>
    <property type="project" value="InterPro"/>
</dbReference>
<dbReference type="AlphaFoldDB" id="A1ZXB7"/>
<dbReference type="PANTHER" id="PTHR37299">
    <property type="entry name" value="TRANSCRIPTIONAL REGULATOR-RELATED"/>
    <property type="match status" value="1"/>
</dbReference>
<reference evidence="4 5" key="1">
    <citation type="submission" date="2007-01" db="EMBL/GenBank/DDBJ databases">
        <authorList>
            <person name="Haygood M."/>
            <person name="Podell S."/>
            <person name="Anderson C."/>
            <person name="Hopkinson B."/>
            <person name="Roe K."/>
            <person name="Barbeau K."/>
            <person name="Gaasterland T."/>
            <person name="Ferriera S."/>
            <person name="Johnson J."/>
            <person name="Kravitz S."/>
            <person name="Beeson K."/>
            <person name="Sutton G."/>
            <person name="Rogers Y.-H."/>
            <person name="Friedman R."/>
            <person name="Frazier M."/>
            <person name="Venter J.C."/>
        </authorList>
    </citation>
    <scope>NUCLEOTIDE SEQUENCE [LARGE SCALE GENOMIC DNA]</scope>
    <source>
        <strain evidence="4 5">ATCC 23134</strain>
    </source>
</reference>
<dbReference type="InterPro" id="IPR007492">
    <property type="entry name" value="LytTR_DNA-bd_dom"/>
</dbReference>
<dbReference type="SUPFAM" id="SSF52172">
    <property type="entry name" value="CheY-like"/>
    <property type="match status" value="1"/>
</dbReference>
<evidence type="ECO:0000256" key="1">
    <source>
        <dbReference type="PROSITE-ProRule" id="PRU00169"/>
    </source>
</evidence>
<dbReference type="InterPro" id="IPR001789">
    <property type="entry name" value="Sig_transdc_resp-reg_receiver"/>
</dbReference>
<keyword evidence="1" id="KW-0597">Phosphoprotein</keyword>
<dbReference type="Pfam" id="PF04397">
    <property type="entry name" value="LytTR"/>
    <property type="match status" value="1"/>
</dbReference>
<evidence type="ECO:0000313" key="5">
    <source>
        <dbReference type="Proteomes" id="UP000004095"/>
    </source>
</evidence>